<gene>
    <name evidence="24" type="ORF">MAM_00557</name>
</gene>
<evidence type="ECO:0000313" key="24">
    <source>
        <dbReference type="EMBL" id="KHO01556.1"/>
    </source>
</evidence>
<evidence type="ECO:0000256" key="5">
    <source>
        <dbReference type="ARBA" id="ARBA00022679"/>
    </source>
</evidence>
<dbReference type="InterPro" id="IPR011009">
    <property type="entry name" value="Kinase-like_dom_sf"/>
</dbReference>
<evidence type="ECO:0000256" key="2">
    <source>
        <dbReference type="ARBA" id="ARBA00004479"/>
    </source>
</evidence>
<dbReference type="EMBL" id="AZHE01000001">
    <property type="protein sequence ID" value="KHO01556.1"/>
    <property type="molecule type" value="Genomic_DNA"/>
</dbReference>
<dbReference type="GO" id="GO:0006397">
    <property type="term" value="P:mRNA processing"/>
    <property type="evidence" value="ECO:0007669"/>
    <property type="project" value="InterPro"/>
</dbReference>
<dbReference type="PANTHER" id="PTHR13954">
    <property type="entry name" value="IRE1-RELATED"/>
    <property type="match status" value="1"/>
</dbReference>
<evidence type="ECO:0000256" key="14">
    <source>
        <dbReference type="ARBA" id="ARBA00022989"/>
    </source>
</evidence>
<proteinExistence type="predicted"/>
<comment type="caution">
    <text evidence="24">The sequence shown here is derived from an EMBL/GenBank/DDBJ whole genome shotgun (WGS) entry which is preliminary data.</text>
</comment>
<dbReference type="Pfam" id="PF00069">
    <property type="entry name" value="Pkinase"/>
    <property type="match status" value="1"/>
</dbReference>
<keyword evidence="4" id="KW-0723">Serine/threonine-protein kinase</keyword>
<keyword evidence="25" id="KW-1185">Reference proteome</keyword>
<dbReference type="CDD" id="cd10422">
    <property type="entry name" value="RNase_Ire1"/>
    <property type="match status" value="1"/>
</dbReference>
<keyword evidence="9 19" id="KW-0547">Nucleotide-binding</keyword>
<keyword evidence="8 21" id="KW-0732">Signal</keyword>
<dbReference type="GO" id="GO:0046872">
    <property type="term" value="F:metal ion binding"/>
    <property type="evidence" value="ECO:0007669"/>
    <property type="project" value="UniProtKB-KW"/>
</dbReference>
<dbReference type="InterPro" id="IPR015943">
    <property type="entry name" value="WD40/YVTN_repeat-like_dom_sf"/>
</dbReference>
<dbReference type="Gene3D" id="3.30.200.20">
    <property type="entry name" value="Phosphorylase Kinase, domain 1"/>
    <property type="match status" value="1"/>
</dbReference>
<feature type="chain" id="PRO_5002081938" description="non-specific serine/threonine protein kinase" evidence="21">
    <location>
        <begin position="36"/>
        <end position="1252"/>
    </location>
</feature>
<dbReference type="FunFam" id="1.10.510.10:FF:000572">
    <property type="entry name" value="Serine/threonine-protein kinase/endoribonuclease IRE1"/>
    <property type="match status" value="1"/>
</dbReference>
<dbReference type="RefSeq" id="XP_040682621.1">
    <property type="nucleotide sequence ID" value="XM_040819356.1"/>
</dbReference>
<dbReference type="AlphaFoldDB" id="A0A0B2X8B8"/>
<evidence type="ECO:0000256" key="18">
    <source>
        <dbReference type="ARBA" id="ARBA00048977"/>
    </source>
</evidence>
<dbReference type="InterPro" id="IPR000719">
    <property type="entry name" value="Prot_kinase_dom"/>
</dbReference>
<evidence type="ECO:0000256" key="20">
    <source>
        <dbReference type="SAM" id="MobiDB-lite"/>
    </source>
</evidence>
<feature type="compositionally biased region" description="Basic and acidic residues" evidence="20">
    <location>
        <begin position="550"/>
        <end position="561"/>
    </location>
</feature>
<evidence type="ECO:0000256" key="6">
    <source>
        <dbReference type="ARBA" id="ARBA00022692"/>
    </source>
</evidence>
<dbReference type="Gene3D" id="1.20.1440.180">
    <property type="entry name" value="KEN domain"/>
    <property type="match status" value="1"/>
</dbReference>
<protein>
    <recommendedName>
        <fullName evidence="3">non-specific serine/threonine protein kinase</fullName>
        <ecNumber evidence="3">2.7.11.1</ecNumber>
    </recommendedName>
</protein>
<feature type="signal peptide" evidence="21">
    <location>
        <begin position="1"/>
        <end position="35"/>
    </location>
</feature>
<dbReference type="CDD" id="cd09769">
    <property type="entry name" value="Luminal_IRE1"/>
    <property type="match status" value="1"/>
</dbReference>
<evidence type="ECO:0000256" key="7">
    <source>
        <dbReference type="ARBA" id="ARBA00022723"/>
    </source>
</evidence>
<dbReference type="SUPFAM" id="SSF50998">
    <property type="entry name" value="Quinoprotein alcohol dehydrogenase-like"/>
    <property type="match status" value="1"/>
</dbReference>
<dbReference type="FunFam" id="1.20.1440.180:FF:000002">
    <property type="entry name" value="Serine/threonine-protein kinase/endoribonuclease IRE1"/>
    <property type="match status" value="1"/>
</dbReference>
<evidence type="ECO:0000256" key="8">
    <source>
        <dbReference type="ARBA" id="ARBA00022729"/>
    </source>
</evidence>
<feature type="region of interest" description="Disordered" evidence="20">
    <location>
        <begin position="545"/>
        <end position="565"/>
    </location>
</feature>
<evidence type="ECO:0000256" key="1">
    <source>
        <dbReference type="ARBA" id="ARBA00001946"/>
    </source>
</evidence>
<dbReference type="OrthoDB" id="63989at2759"/>
<evidence type="ECO:0000256" key="13">
    <source>
        <dbReference type="ARBA" id="ARBA00022842"/>
    </source>
</evidence>
<keyword evidence="10 24" id="KW-0418">Kinase</keyword>
<evidence type="ECO:0000256" key="15">
    <source>
        <dbReference type="ARBA" id="ARBA00023136"/>
    </source>
</evidence>
<accession>A0A0B2X8B8</accession>
<organism evidence="24 25">
    <name type="scientific">Metarhizium album (strain ARSEF 1941)</name>
    <dbReference type="NCBI Taxonomy" id="1081103"/>
    <lineage>
        <taxon>Eukaryota</taxon>
        <taxon>Fungi</taxon>
        <taxon>Dikarya</taxon>
        <taxon>Ascomycota</taxon>
        <taxon>Pezizomycotina</taxon>
        <taxon>Sordariomycetes</taxon>
        <taxon>Hypocreomycetidae</taxon>
        <taxon>Hypocreales</taxon>
        <taxon>Clavicipitaceae</taxon>
        <taxon>Metarhizium</taxon>
    </lineage>
</organism>
<dbReference type="SMART" id="SM00220">
    <property type="entry name" value="S_TKc"/>
    <property type="match status" value="1"/>
</dbReference>
<keyword evidence="6" id="KW-0812">Transmembrane</keyword>
<keyword evidence="7" id="KW-0479">Metal-binding</keyword>
<evidence type="ECO:0000256" key="4">
    <source>
        <dbReference type="ARBA" id="ARBA00022527"/>
    </source>
</evidence>
<dbReference type="Pfam" id="PF06479">
    <property type="entry name" value="Ribonuc_2-5A"/>
    <property type="match status" value="1"/>
</dbReference>
<dbReference type="SMART" id="SM00580">
    <property type="entry name" value="PUG"/>
    <property type="match status" value="1"/>
</dbReference>
<evidence type="ECO:0000256" key="16">
    <source>
        <dbReference type="ARBA" id="ARBA00023180"/>
    </source>
</evidence>
<feature type="binding site" evidence="19">
    <location>
        <position position="847"/>
    </location>
    <ligand>
        <name>ATP</name>
        <dbReference type="ChEBI" id="CHEBI:30616"/>
    </ligand>
</feature>
<name>A0A0B2X8B8_METAS</name>
<feature type="region of interest" description="Disordered" evidence="20">
    <location>
        <begin position="118"/>
        <end position="180"/>
    </location>
</feature>
<dbReference type="InterPro" id="IPR008271">
    <property type="entry name" value="Ser/Thr_kinase_AS"/>
</dbReference>
<keyword evidence="12 19" id="KW-0067">ATP-binding</keyword>
<dbReference type="PROSITE" id="PS00107">
    <property type="entry name" value="PROTEIN_KINASE_ATP"/>
    <property type="match status" value="1"/>
</dbReference>
<dbReference type="GeneID" id="63735012"/>
<dbReference type="GO" id="GO:0070059">
    <property type="term" value="P:intrinsic apoptotic signaling pathway in response to endoplasmic reticulum stress"/>
    <property type="evidence" value="ECO:0007669"/>
    <property type="project" value="TreeGrafter"/>
</dbReference>
<dbReference type="PROSITE" id="PS00108">
    <property type="entry name" value="PROTEIN_KINASE_ST"/>
    <property type="match status" value="1"/>
</dbReference>
<dbReference type="PROSITE" id="PS50011">
    <property type="entry name" value="PROTEIN_KINASE_DOM"/>
    <property type="match status" value="1"/>
</dbReference>
<feature type="compositionally biased region" description="Basic and acidic residues" evidence="20">
    <location>
        <begin position="761"/>
        <end position="771"/>
    </location>
</feature>
<keyword evidence="11" id="KW-0378">Hydrolase</keyword>
<dbReference type="EC" id="2.7.11.1" evidence="3"/>
<evidence type="ECO:0000256" key="10">
    <source>
        <dbReference type="ARBA" id="ARBA00022777"/>
    </source>
</evidence>
<comment type="catalytic activity">
    <reaction evidence="18">
        <text>L-seryl-[protein] + ATP = O-phospho-L-seryl-[protein] + ADP + H(+)</text>
        <dbReference type="Rhea" id="RHEA:17989"/>
        <dbReference type="Rhea" id="RHEA-COMP:9863"/>
        <dbReference type="Rhea" id="RHEA-COMP:11604"/>
        <dbReference type="ChEBI" id="CHEBI:15378"/>
        <dbReference type="ChEBI" id="CHEBI:29999"/>
        <dbReference type="ChEBI" id="CHEBI:30616"/>
        <dbReference type="ChEBI" id="CHEBI:83421"/>
        <dbReference type="ChEBI" id="CHEBI:456216"/>
        <dbReference type="EC" id="2.7.11.1"/>
    </reaction>
    <physiologicalReaction direction="left-to-right" evidence="18">
        <dbReference type="Rhea" id="RHEA:17990"/>
    </physiologicalReaction>
</comment>
<dbReference type="PANTHER" id="PTHR13954:SF6">
    <property type="entry name" value="NON-SPECIFIC SERINE_THREONINE PROTEIN KINASE"/>
    <property type="match status" value="1"/>
</dbReference>
<keyword evidence="14" id="KW-1133">Transmembrane helix</keyword>
<evidence type="ECO:0000256" key="17">
    <source>
        <dbReference type="ARBA" id="ARBA00048659"/>
    </source>
</evidence>
<comment type="catalytic activity">
    <reaction evidence="17">
        <text>L-threonyl-[protein] + ATP = O-phospho-L-threonyl-[protein] + ADP + H(+)</text>
        <dbReference type="Rhea" id="RHEA:46608"/>
        <dbReference type="Rhea" id="RHEA-COMP:11060"/>
        <dbReference type="Rhea" id="RHEA-COMP:11605"/>
        <dbReference type="ChEBI" id="CHEBI:15378"/>
        <dbReference type="ChEBI" id="CHEBI:30013"/>
        <dbReference type="ChEBI" id="CHEBI:30616"/>
        <dbReference type="ChEBI" id="CHEBI:61977"/>
        <dbReference type="ChEBI" id="CHEBI:456216"/>
        <dbReference type="EC" id="2.7.11.1"/>
    </reaction>
    <physiologicalReaction direction="left-to-right" evidence="17">
        <dbReference type="Rhea" id="RHEA:46609"/>
    </physiologicalReaction>
</comment>
<dbReference type="InterPro" id="IPR045133">
    <property type="entry name" value="IRE1/2-like"/>
</dbReference>
<dbReference type="InterPro" id="IPR010513">
    <property type="entry name" value="KEN_dom"/>
</dbReference>
<dbReference type="GO" id="GO:0005524">
    <property type="term" value="F:ATP binding"/>
    <property type="evidence" value="ECO:0007669"/>
    <property type="project" value="UniProtKB-UniRule"/>
</dbReference>
<dbReference type="Gene3D" id="2.130.10.10">
    <property type="entry name" value="YVTN repeat-like/Quinoprotein amine dehydrogenase"/>
    <property type="match status" value="1"/>
</dbReference>
<dbReference type="GO" id="GO:0004674">
    <property type="term" value="F:protein serine/threonine kinase activity"/>
    <property type="evidence" value="ECO:0007669"/>
    <property type="project" value="UniProtKB-KW"/>
</dbReference>
<evidence type="ECO:0000259" key="23">
    <source>
        <dbReference type="PROSITE" id="PS51392"/>
    </source>
</evidence>
<keyword evidence="15" id="KW-0472">Membrane</keyword>
<feature type="region of interest" description="Disordered" evidence="20">
    <location>
        <begin position="641"/>
        <end position="776"/>
    </location>
</feature>
<evidence type="ECO:0000256" key="11">
    <source>
        <dbReference type="ARBA" id="ARBA00022801"/>
    </source>
</evidence>
<dbReference type="GO" id="GO:1990604">
    <property type="term" value="C:IRE1-TRAF2-ASK1 complex"/>
    <property type="evidence" value="ECO:0007669"/>
    <property type="project" value="TreeGrafter"/>
</dbReference>
<keyword evidence="5" id="KW-0808">Transferase</keyword>
<dbReference type="PROSITE" id="PS51392">
    <property type="entry name" value="KEN"/>
    <property type="match status" value="1"/>
</dbReference>
<evidence type="ECO:0000256" key="19">
    <source>
        <dbReference type="PROSITE-ProRule" id="PRU10141"/>
    </source>
</evidence>
<evidence type="ECO:0000256" key="9">
    <source>
        <dbReference type="ARBA" id="ARBA00022741"/>
    </source>
</evidence>
<comment type="subcellular location">
    <subcellularLocation>
        <location evidence="2">Membrane</location>
        <topology evidence="2">Single-pass type I membrane protein</topology>
    </subcellularLocation>
</comment>
<evidence type="ECO:0000259" key="22">
    <source>
        <dbReference type="PROSITE" id="PS50011"/>
    </source>
</evidence>
<feature type="compositionally biased region" description="Basic residues" evidence="20">
    <location>
        <begin position="742"/>
        <end position="760"/>
    </location>
</feature>
<feature type="compositionally biased region" description="Basic and acidic residues" evidence="20">
    <location>
        <begin position="141"/>
        <end position="151"/>
    </location>
</feature>
<dbReference type="FunFam" id="3.30.200.20:FF:000077">
    <property type="entry name" value="Putative Serine/threonine-protein kinase/endoribonuclease IRE1"/>
    <property type="match status" value="1"/>
</dbReference>
<reference evidence="24 25" key="1">
    <citation type="journal article" date="2014" name="Proc. Natl. Acad. Sci. U.S.A.">
        <title>Trajectory and genomic determinants of fungal-pathogen speciation and host adaptation.</title>
        <authorList>
            <person name="Hu X."/>
            <person name="Xiao G."/>
            <person name="Zheng P."/>
            <person name="Shang Y."/>
            <person name="Su Y."/>
            <person name="Zhang X."/>
            <person name="Liu X."/>
            <person name="Zhan S."/>
            <person name="St Leger R.J."/>
            <person name="Wang C."/>
        </authorList>
    </citation>
    <scope>NUCLEOTIDE SEQUENCE [LARGE SCALE GENOMIC DNA]</scope>
    <source>
        <strain evidence="24 25">ARSEF 1941</strain>
    </source>
</reference>
<dbReference type="Gene3D" id="1.10.510.10">
    <property type="entry name" value="Transferase(Phosphotransferase) domain 1"/>
    <property type="match status" value="1"/>
</dbReference>
<dbReference type="GO" id="GO:0016787">
    <property type="term" value="F:hydrolase activity"/>
    <property type="evidence" value="ECO:0007669"/>
    <property type="project" value="UniProtKB-KW"/>
</dbReference>
<sequence length="1252" mass="139452">MLRRPPIDERGSLQQQKLFLAFAVILLPWVQLANAQSQQAARSVISPQLAPAAGVDLGADTSYKDQKRPRENHPAAFAAAAARNPVHWEATPISAATIETPSSGHGKRSALQNQPVYQLEEQRQQQARRSSKDAPSNSHIHNHDKIQRKPDASASATTLAPDNSVRAPSPLRRQPSELTTSQYARSLEDWEVEDFVLLATVDGDLYANDRKTGKQLWSLLVDQAMVETIHHRSNSSELDDDYSPVDHYVWAIEPNQNGRVYVWVPEPDARPRWTGFTMKELVEVLSPFAGNEPEPAVVYVGDKRTTMVTLDAATGRVIKWFGTGGSHVDEAESCLRPNALYGKDAEECSAIGTITLGRTEYTVGIERRDGKPIATLKYAEWTPNNRDKDLFHQYHVSKDYRYISTQHDGKVYAFDYARSDSNSVPARLFSQKFEAPVVRVFDVCRPWDATPDSNPDLILLPQPVMPSPDDRTSNNIFLNRTVTGGWYALSGRAYPLIDAAPVAPASRPDGWERMESWDSMTETKLSKLVGTHSLGTQHKVQQFPALPDRPATDHGMEDPDNKSVPQRVPAEIEAPTIVDKVKSIPQSAATSVYDFFSNPVLIIFLIGLLVYNRKTFTRAYQLWLNGRSPKDALSYLLPGTKPADDKLAVQDDNTSESGEKQSPTAITAEDNSSEASSSGLDAKAQDCSPRNDDAKREDESAADPDPTPKTNDPSPELRAGQDKLGDGADDNTAGGGTVAEVKKRKAHRGRRGGVKHRKGRPRDSSQSRGDDPPNATVEEAVSNAKKLGDRPTWEPDVLTVANDMQAVSGPIIKMGNIEVNLEEQLGTGSNGTLVFAGKFDGREVAVKRMLIQFYDIASQETRLLRESDDHPNVIRYYSQQTQGGFLFIALERCAASLAEIVERPYAFHELANAGKLDLPGVLYQITNGISHLHNLRIVHRDLKPQNILVNMGKNGKPRLLVSDFGLCKKLESEQSSFGATTGRAAGTSGWRAPELLLDDDGRDLNLIEASTHSGSGSVLVPDGNMPHHRRATRAIDIFSLGLVFFYVLTNGCHPFDCGDRYMREVNIRKNNYSLQLLDVLGDFAFEARDLITSMLNANPKLRPSATEIMCHPFFWSPKKRLSFLCDVSDHFEKEPRDPPSVALEELERHASGVTRGDFLRSLPREFVDSLGKQRKYTGSRLLDLLRALRNKRNHYEDMPDSLKRQVGSLPDGYLSYWTTRFPQLLLVCWNVVYNVRWEDTDRFREYYEPAGL</sequence>
<dbReference type="GO" id="GO:0036498">
    <property type="term" value="P:IRE1-mediated unfolded protein response"/>
    <property type="evidence" value="ECO:0007669"/>
    <property type="project" value="UniProtKB-ARBA"/>
</dbReference>
<keyword evidence="13" id="KW-0460">Magnesium</keyword>
<evidence type="ECO:0000256" key="3">
    <source>
        <dbReference type="ARBA" id="ARBA00012513"/>
    </source>
</evidence>
<dbReference type="HOGENOM" id="CLU_004875_2_0_1"/>
<feature type="compositionally biased region" description="Basic and acidic residues" evidence="20">
    <location>
        <begin position="689"/>
        <end position="699"/>
    </location>
</feature>
<comment type="cofactor">
    <cofactor evidence="1">
        <name>Mg(2+)</name>
        <dbReference type="ChEBI" id="CHEBI:18420"/>
    </cofactor>
</comment>
<dbReference type="GO" id="GO:0051082">
    <property type="term" value="F:unfolded protein binding"/>
    <property type="evidence" value="ECO:0007669"/>
    <property type="project" value="TreeGrafter"/>
</dbReference>
<feature type="compositionally biased region" description="Polar residues" evidence="20">
    <location>
        <begin position="651"/>
        <end position="679"/>
    </location>
</feature>
<dbReference type="InterPro" id="IPR011047">
    <property type="entry name" value="Quinoprotein_ADH-like_sf"/>
</dbReference>
<dbReference type="InterPro" id="IPR038357">
    <property type="entry name" value="KEN_sf"/>
</dbReference>
<evidence type="ECO:0000256" key="21">
    <source>
        <dbReference type="SAM" id="SignalP"/>
    </source>
</evidence>
<dbReference type="Proteomes" id="UP000030816">
    <property type="component" value="Unassembled WGS sequence"/>
</dbReference>
<dbReference type="InterPro" id="IPR017441">
    <property type="entry name" value="Protein_kinase_ATP_BS"/>
</dbReference>
<dbReference type="SUPFAM" id="SSF56112">
    <property type="entry name" value="Protein kinase-like (PK-like)"/>
    <property type="match status" value="1"/>
</dbReference>
<dbReference type="STRING" id="1081103.A0A0B2X8B8"/>
<feature type="domain" description="KEN" evidence="23">
    <location>
        <begin position="1117"/>
        <end position="1249"/>
    </location>
</feature>
<evidence type="ECO:0000313" key="25">
    <source>
        <dbReference type="Proteomes" id="UP000030816"/>
    </source>
</evidence>
<feature type="domain" description="Protein kinase" evidence="22">
    <location>
        <begin position="819"/>
        <end position="1114"/>
    </location>
</feature>
<dbReference type="GO" id="GO:0004521">
    <property type="term" value="F:RNA endonuclease activity"/>
    <property type="evidence" value="ECO:0007669"/>
    <property type="project" value="InterPro"/>
</dbReference>
<keyword evidence="16" id="KW-0325">Glycoprotein</keyword>
<evidence type="ECO:0000256" key="12">
    <source>
        <dbReference type="ARBA" id="ARBA00022840"/>
    </source>
</evidence>